<dbReference type="EMBL" id="CANTFM010000178">
    <property type="protein sequence ID" value="CAI5714210.1"/>
    <property type="molecule type" value="Genomic_DNA"/>
</dbReference>
<dbReference type="Proteomes" id="UP001162029">
    <property type="component" value="Unassembled WGS sequence"/>
</dbReference>
<proteinExistence type="predicted"/>
<name>A0AAV0T3U8_9STRA</name>
<evidence type="ECO:0000313" key="2">
    <source>
        <dbReference type="EMBL" id="CAI5714210.1"/>
    </source>
</evidence>
<evidence type="ECO:0000259" key="1">
    <source>
        <dbReference type="Pfam" id="PF07258"/>
    </source>
</evidence>
<dbReference type="AlphaFoldDB" id="A0AAV0T3U8"/>
<organism evidence="2 3">
    <name type="scientific">Peronospora destructor</name>
    <dbReference type="NCBI Taxonomy" id="86335"/>
    <lineage>
        <taxon>Eukaryota</taxon>
        <taxon>Sar</taxon>
        <taxon>Stramenopiles</taxon>
        <taxon>Oomycota</taxon>
        <taxon>Peronosporomycetes</taxon>
        <taxon>Peronosporales</taxon>
        <taxon>Peronosporaceae</taxon>
        <taxon>Peronospora</taxon>
    </lineage>
</organism>
<evidence type="ECO:0000313" key="3">
    <source>
        <dbReference type="Proteomes" id="UP001162029"/>
    </source>
</evidence>
<reference evidence="2" key="1">
    <citation type="submission" date="2022-12" db="EMBL/GenBank/DDBJ databases">
        <authorList>
            <person name="Webb A."/>
        </authorList>
    </citation>
    <scope>NUCLEOTIDE SEQUENCE</scope>
    <source>
        <strain evidence="2">Pd1</strain>
    </source>
</reference>
<comment type="caution">
    <text evidence="2">The sequence shown here is derived from an EMBL/GenBank/DDBJ whole genome shotgun (WGS) entry which is preliminary data.</text>
</comment>
<dbReference type="Pfam" id="PF07258">
    <property type="entry name" value="COMM_domain"/>
    <property type="match status" value="1"/>
</dbReference>
<dbReference type="InterPro" id="IPR017920">
    <property type="entry name" value="COMM"/>
</dbReference>
<accession>A0AAV0T3U8</accession>
<sequence>MWRKKGRAVAKQIELSQRVETPALVLRKTDWRLHLKMGSSKRSGQSEPSAIFQLSLVNKSSATEETEKLDIELSHAELRLVVFAAQYHPSRVRRVENRHP</sequence>
<keyword evidence="3" id="KW-1185">Reference proteome</keyword>
<feature type="domain" description="COMM" evidence="1">
    <location>
        <begin position="26"/>
        <end position="79"/>
    </location>
</feature>
<protein>
    <recommendedName>
        <fullName evidence="1">COMM domain-containing protein</fullName>
    </recommendedName>
</protein>
<gene>
    <name evidence="2" type="ORF">PDE001_LOCUS1100</name>
</gene>